<keyword evidence="2" id="KW-1185">Reference proteome</keyword>
<organism evidence="1 2">
    <name type="scientific">Variovorax rhizosphaerae</name>
    <dbReference type="NCBI Taxonomy" id="1836200"/>
    <lineage>
        <taxon>Bacteria</taxon>
        <taxon>Pseudomonadati</taxon>
        <taxon>Pseudomonadota</taxon>
        <taxon>Betaproteobacteria</taxon>
        <taxon>Burkholderiales</taxon>
        <taxon>Comamonadaceae</taxon>
        <taxon>Variovorax</taxon>
    </lineage>
</organism>
<gene>
    <name evidence="1" type="ORF">WKW82_32395</name>
</gene>
<evidence type="ECO:0000313" key="2">
    <source>
        <dbReference type="Proteomes" id="UP001385892"/>
    </source>
</evidence>
<dbReference type="Proteomes" id="UP001385892">
    <property type="component" value="Unassembled WGS sequence"/>
</dbReference>
<dbReference type="RefSeq" id="WP_340346994.1">
    <property type="nucleotide sequence ID" value="NZ_JBBKZT010000022.1"/>
</dbReference>
<comment type="caution">
    <text evidence="1">The sequence shown here is derived from an EMBL/GenBank/DDBJ whole genome shotgun (WGS) entry which is preliminary data.</text>
</comment>
<sequence length="81" mass="9284">MIIDRAFFETTTADGLRATRSLKSKRSVSRTLSVSRKRMAQRLPVDEWLFPNINTGWVLKFNGAGEVMETLRDLGAERINR</sequence>
<protein>
    <submittedName>
        <fullName evidence="1">Uncharacterized protein</fullName>
    </submittedName>
</protein>
<evidence type="ECO:0000313" key="1">
    <source>
        <dbReference type="EMBL" id="MEJ8851376.1"/>
    </source>
</evidence>
<name>A0ABU8WV12_9BURK</name>
<dbReference type="EMBL" id="JBBKZT010000022">
    <property type="protein sequence ID" value="MEJ8851376.1"/>
    <property type="molecule type" value="Genomic_DNA"/>
</dbReference>
<accession>A0ABU8WV12</accession>
<proteinExistence type="predicted"/>
<reference evidence="1 2" key="1">
    <citation type="submission" date="2024-03" db="EMBL/GenBank/DDBJ databases">
        <title>Novel species of the genus Variovorax.</title>
        <authorList>
            <person name="Liu Q."/>
            <person name="Xin Y.-H."/>
        </authorList>
    </citation>
    <scope>NUCLEOTIDE SEQUENCE [LARGE SCALE GENOMIC DNA]</scope>
    <source>
        <strain evidence="1 2">KACC 18900</strain>
    </source>
</reference>